<name>A0ABU5THW0_9CYAN</name>
<dbReference type="NCBIfam" id="TIGR01901">
    <property type="entry name" value="adhes_NPXG"/>
    <property type="match status" value="1"/>
</dbReference>
<evidence type="ECO:0000313" key="2">
    <source>
        <dbReference type="EMBL" id="MEA5477633.1"/>
    </source>
</evidence>
<dbReference type="EMBL" id="JAYGIE010000031">
    <property type="protein sequence ID" value="MEA5477633.1"/>
    <property type="molecule type" value="Genomic_DNA"/>
</dbReference>
<evidence type="ECO:0000259" key="1">
    <source>
        <dbReference type="SMART" id="SM00912"/>
    </source>
</evidence>
<proteinExistence type="predicted"/>
<dbReference type="InterPro" id="IPR011050">
    <property type="entry name" value="Pectin_lyase_fold/virulence"/>
</dbReference>
<protein>
    <submittedName>
        <fullName evidence="2">Filamentous hemagglutinin N-terminal domain-containing protein</fullName>
    </submittedName>
</protein>
<sequence>MSVVVKSNFTQIRRVAIALLLMQPFVMENDAFAQSIVPTQGIGNLGSQVSTDASNAQQLNITGGTQAAANLYHSFQQFGLTQGEIANFMSNPSIQNILARVSGGNASVINGLIQVTGGNSNLYLLNPAGIIFGANSSLNVPAAFTATTANGIQVGNGWFGVNTGIDDVKKLTGTPQAFGFASSTTMPISEQPVAAIANAGNLTAKEGQSITLVGGLVINTGTIATESGKITIAAVPDGKYVKITPEGSLLSLQLPIANQNQLAQSTVQAKDLPNLLTGSANLRSMTGLNVDTSGNALVAGIAIPNTAGTAIVSGNLDVSSNTNKGGEINVLGDRVALISANLNASGAIGGGTVLIGGDYLGKGIVPNAQYTFVSKDSSILANALQSGNGGKVIAWSDHTTTFLGSISAKGGSVIGNGGFVEVSGKENLLFQGKVNTTALNGLAGTLLLDPANITISNAASSGGVGAQLASGTIPFAFLAGTDITINDADLRGIAGNIILQATNNITLDNTANLFNAAANSITFQANNNIFINVPVGGFDLGSPLTTLSFIAGNNINVDTSVIDTQGFDFSFRFGVNTSPTISLTAQNGNVNILGNYKVGNIPTQPGVTMNLTAPNGAVVVTNGFLRAGQVNHTTDSVININAGRFLVTGTPFSGSQGVVAQDIRYSIYAFTANANATSRGNISLQFGSEAPIISGNGGNNLIIIRLLNDTDFVVGRTPITSGVDGQIGIGIDSIPPQVLTLLSDQSFSSNSNVVANALSGGLNGEAIATARTADLQANAGNVQECEPTVTKKPLLTITASLPSVPTRAAQSSTASKLPPCKE</sequence>
<evidence type="ECO:0000313" key="3">
    <source>
        <dbReference type="Proteomes" id="UP001301388"/>
    </source>
</evidence>
<dbReference type="SMART" id="SM00912">
    <property type="entry name" value="Haemagg_act"/>
    <property type="match status" value="1"/>
</dbReference>
<dbReference type="Gene3D" id="2.160.20.10">
    <property type="entry name" value="Single-stranded right-handed beta-helix, Pectin lyase-like"/>
    <property type="match status" value="1"/>
</dbReference>
<gene>
    <name evidence="2" type="ORF">VB774_08365</name>
</gene>
<dbReference type="Proteomes" id="UP001301388">
    <property type="component" value="Unassembled WGS sequence"/>
</dbReference>
<dbReference type="SUPFAM" id="SSF51126">
    <property type="entry name" value="Pectin lyase-like"/>
    <property type="match status" value="1"/>
</dbReference>
<organism evidence="2 3">
    <name type="scientific">Pseudanabaena galeata UHCC 0370</name>
    <dbReference type="NCBI Taxonomy" id="3110310"/>
    <lineage>
        <taxon>Bacteria</taxon>
        <taxon>Bacillati</taxon>
        <taxon>Cyanobacteriota</taxon>
        <taxon>Cyanophyceae</taxon>
        <taxon>Pseudanabaenales</taxon>
        <taxon>Pseudanabaenaceae</taxon>
        <taxon>Pseudanabaena</taxon>
    </lineage>
</organism>
<keyword evidence="3" id="KW-1185">Reference proteome</keyword>
<reference evidence="2 3" key="1">
    <citation type="submission" date="2023-12" db="EMBL/GenBank/DDBJ databases">
        <title>Baltic Sea Cyanobacteria.</title>
        <authorList>
            <person name="Delbaje E."/>
            <person name="Fewer D.P."/>
            <person name="Shishido T.K."/>
        </authorList>
    </citation>
    <scope>NUCLEOTIDE SEQUENCE [LARGE SCALE GENOMIC DNA]</scope>
    <source>
        <strain evidence="2 3">UHCC 0370</strain>
    </source>
</reference>
<dbReference type="Pfam" id="PF05860">
    <property type="entry name" value="TPS"/>
    <property type="match status" value="1"/>
</dbReference>
<dbReference type="InterPro" id="IPR008638">
    <property type="entry name" value="FhaB/CdiA-like_TPS"/>
</dbReference>
<comment type="caution">
    <text evidence="2">The sequence shown here is derived from an EMBL/GenBank/DDBJ whole genome shotgun (WGS) entry which is preliminary data.</text>
</comment>
<accession>A0ABU5THW0</accession>
<dbReference type="InterPro" id="IPR012334">
    <property type="entry name" value="Pectin_lyas_fold"/>
</dbReference>
<dbReference type="RefSeq" id="WP_323261256.1">
    <property type="nucleotide sequence ID" value="NZ_JAYGIE010000031.1"/>
</dbReference>
<feature type="domain" description="Filamentous haemagglutinin FhaB/tRNA nuclease CdiA-like TPS" evidence="1">
    <location>
        <begin position="43"/>
        <end position="155"/>
    </location>
</feature>